<dbReference type="EMBL" id="JBHSLV010000078">
    <property type="protein sequence ID" value="MFC5396806.1"/>
    <property type="molecule type" value="Genomic_DNA"/>
</dbReference>
<gene>
    <name evidence="6" type="ORF">ACFPPC_29580</name>
</gene>
<comment type="similarity">
    <text evidence="1">Belongs to the Gfa family.</text>
</comment>
<accession>A0ABW0HID1</accession>
<evidence type="ECO:0000313" key="6">
    <source>
        <dbReference type="EMBL" id="MFC5396806.1"/>
    </source>
</evidence>
<dbReference type="Pfam" id="PF04828">
    <property type="entry name" value="GFA"/>
    <property type="match status" value="1"/>
</dbReference>
<protein>
    <submittedName>
        <fullName evidence="6">GFA family protein</fullName>
    </submittedName>
</protein>
<dbReference type="RefSeq" id="WP_377013530.1">
    <property type="nucleotide sequence ID" value="NZ_JBHSLV010000078.1"/>
</dbReference>
<dbReference type="SUPFAM" id="SSF51316">
    <property type="entry name" value="Mss4-like"/>
    <property type="match status" value="1"/>
</dbReference>
<evidence type="ECO:0000256" key="4">
    <source>
        <dbReference type="ARBA" id="ARBA00023239"/>
    </source>
</evidence>
<dbReference type="PANTHER" id="PTHR33337:SF40">
    <property type="entry name" value="CENP-V_GFA DOMAIN-CONTAINING PROTEIN-RELATED"/>
    <property type="match status" value="1"/>
</dbReference>
<evidence type="ECO:0000256" key="1">
    <source>
        <dbReference type="ARBA" id="ARBA00005495"/>
    </source>
</evidence>
<keyword evidence="7" id="KW-1185">Reference proteome</keyword>
<keyword evidence="4" id="KW-0456">Lyase</keyword>
<organism evidence="6 7">
    <name type="scientific">Bosea vestrisii</name>
    <dbReference type="NCBI Taxonomy" id="151416"/>
    <lineage>
        <taxon>Bacteria</taxon>
        <taxon>Pseudomonadati</taxon>
        <taxon>Pseudomonadota</taxon>
        <taxon>Alphaproteobacteria</taxon>
        <taxon>Hyphomicrobiales</taxon>
        <taxon>Boseaceae</taxon>
        <taxon>Bosea</taxon>
    </lineage>
</organism>
<sequence length="127" mass="13946">MFTVNCHCSACQKISGAPYVSALRVPVAALQIRGEVRKAARHGDSGQVVEDGFCAECGSRMFSFAASLEASVGLFATSLDDQSWYRPQFNIYVSRAPHWHNVDRTLPSFDTVPSPRDVQNLIVRGVN</sequence>
<dbReference type="PROSITE" id="PS51891">
    <property type="entry name" value="CENP_V_GFA"/>
    <property type="match status" value="1"/>
</dbReference>
<feature type="domain" description="CENP-V/GFA" evidence="5">
    <location>
        <begin position="1"/>
        <end position="85"/>
    </location>
</feature>
<dbReference type="InterPro" id="IPR006913">
    <property type="entry name" value="CENP-V/GFA"/>
</dbReference>
<evidence type="ECO:0000256" key="2">
    <source>
        <dbReference type="ARBA" id="ARBA00022723"/>
    </source>
</evidence>
<evidence type="ECO:0000313" key="7">
    <source>
        <dbReference type="Proteomes" id="UP001596104"/>
    </source>
</evidence>
<evidence type="ECO:0000256" key="3">
    <source>
        <dbReference type="ARBA" id="ARBA00022833"/>
    </source>
</evidence>
<evidence type="ECO:0000259" key="5">
    <source>
        <dbReference type="PROSITE" id="PS51891"/>
    </source>
</evidence>
<keyword evidence="3" id="KW-0862">Zinc</keyword>
<proteinExistence type="inferred from homology"/>
<dbReference type="InterPro" id="IPR011057">
    <property type="entry name" value="Mss4-like_sf"/>
</dbReference>
<name>A0ABW0HID1_9HYPH</name>
<comment type="caution">
    <text evidence="6">The sequence shown here is derived from an EMBL/GenBank/DDBJ whole genome shotgun (WGS) entry which is preliminary data.</text>
</comment>
<dbReference type="PANTHER" id="PTHR33337">
    <property type="entry name" value="GFA DOMAIN-CONTAINING PROTEIN"/>
    <property type="match status" value="1"/>
</dbReference>
<dbReference type="Gene3D" id="3.90.1590.10">
    <property type="entry name" value="glutathione-dependent formaldehyde- activating enzyme (gfa)"/>
    <property type="match status" value="1"/>
</dbReference>
<keyword evidence="2" id="KW-0479">Metal-binding</keyword>
<dbReference type="Proteomes" id="UP001596104">
    <property type="component" value="Unassembled WGS sequence"/>
</dbReference>
<reference evidence="7" key="1">
    <citation type="journal article" date="2019" name="Int. J. Syst. Evol. Microbiol.">
        <title>The Global Catalogue of Microorganisms (GCM) 10K type strain sequencing project: providing services to taxonomists for standard genome sequencing and annotation.</title>
        <authorList>
            <consortium name="The Broad Institute Genomics Platform"/>
            <consortium name="The Broad Institute Genome Sequencing Center for Infectious Disease"/>
            <person name="Wu L."/>
            <person name="Ma J."/>
        </authorList>
    </citation>
    <scope>NUCLEOTIDE SEQUENCE [LARGE SCALE GENOMIC DNA]</scope>
    <source>
        <strain evidence="7">CGMCC 1.16326</strain>
    </source>
</reference>